<proteinExistence type="predicted"/>
<evidence type="ECO:0000313" key="2">
    <source>
        <dbReference type="EMBL" id="SFI43376.1"/>
    </source>
</evidence>
<feature type="signal peptide" evidence="1">
    <location>
        <begin position="1"/>
        <end position="27"/>
    </location>
</feature>
<feature type="chain" id="PRO_5010304149" description="Lipoprotein" evidence="1">
    <location>
        <begin position="28"/>
        <end position="223"/>
    </location>
</feature>
<dbReference type="AlphaFoldDB" id="A0A1I3I5Y0"/>
<evidence type="ECO:0008006" key="4">
    <source>
        <dbReference type="Google" id="ProtNLM"/>
    </source>
</evidence>
<name>A0A1I3I5Y0_9SPIR</name>
<sequence>MKRNNYRRNKFGMTGLLILLISLFTSCTTEVTLTLKQDDSVAIQFEGGAGQAFAKMISSAAGLGGSGTGSDGEAGELLIDTGSVSYELAKAGFSEVKVSQKKGGAVSIIMNDKKQNSYLFSSKIVKAEKGKLISAITRKSLEDFYNSSDEQTRMILDLFLAPVFNNEEMSEEEYIEMVGAFYGEGAAKEVSESFVKINLISKDGTKETQNIPLTQLLCGNFNY</sequence>
<accession>A0A1I3I5Y0</accession>
<protein>
    <recommendedName>
        <fullName evidence="4">Lipoprotein</fullName>
    </recommendedName>
</protein>
<keyword evidence="1" id="KW-0732">Signal</keyword>
<dbReference type="PROSITE" id="PS51257">
    <property type="entry name" value="PROKAR_LIPOPROTEIN"/>
    <property type="match status" value="1"/>
</dbReference>
<evidence type="ECO:0000256" key="1">
    <source>
        <dbReference type="SAM" id="SignalP"/>
    </source>
</evidence>
<gene>
    <name evidence="2" type="ORF">SAMN04487775_101347</name>
</gene>
<organism evidence="2 3">
    <name type="scientific">Treponema bryantii</name>
    <dbReference type="NCBI Taxonomy" id="163"/>
    <lineage>
        <taxon>Bacteria</taxon>
        <taxon>Pseudomonadati</taxon>
        <taxon>Spirochaetota</taxon>
        <taxon>Spirochaetia</taxon>
        <taxon>Spirochaetales</taxon>
        <taxon>Treponemataceae</taxon>
        <taxon>Treponema</taxon>
    </lineage>
</organism>
<reference evidence="3" key="1">
    <citation type="submission" date="2016-10" db="EMBL/GenBank/DDBJ databases">
        <authorList>
            <person name="Varghese N."/>
            <person name="Submissions S."/>
        </authorList>
    </citation>
    <scope>NUCLEOTIDE SEQUENCE [LARGE SCALE GENOMIC DNA]</scope>
    <source>
        <strain evidence="3">XBD1002</strain>
    </source>
</reference>
<evidence type="ECO:0000313" key="3">
    <source>
        <dbReference type="Proteomes" id="UP000182737"/>
    </source>
</evidence>
<dbReference type="EMBL" id="FORI01000001">
    <property type="protein sequence ID" value="SFI43376.1"/>
    <property type="molecule type" value="Genomic_DNA"/>
</dbReference>
<dbReference type="Proteomes" id="UP000182737">
    <property type="component" value="Unassembled WGS sequence"/>
</dbReference>
<keyword evidence="3" id="KW-1185">Reference proteome</keyword>